<keyword evidence="3" id="KW-0964">Secreted</keyword>
<dbReference type="STRING" id="59894.ENSFALP00000009316"/>
<sequence length="200" mass="22651">MDAAWDHISFSLGSNFNRSSLVISDTLLLKSAHGESQRIMYGVGFLSALVCVTFLGRFYQSLKDNNVEFTPSSIEKELLKSCKEAKGKENRLCYYVGATSDAATKIINEVSKPMSHHIPVEKICEKLKKKDSQICELKYDKQIDLSTADLRKLRVKELRRILDDWGEVCKGCAEKSDFIRRIHELMPKYAPRAAGARTDL</sequence>
<evidence type="ECO:0000259" key="7">
    <source>
        <dbReference type="Pfam" id="PF10208"/>
    </source>
</evidence>
<comment type="subcellular location">
    <subcellularLocation>
        <location evidence="1">Secreted</location>
    </subcellularLocation>
</comment>
<dbReference type="GO" id="GO:1905897">
    <property type="term" value="P:regulation of response to endoplasmic reticulum stress"/>
    <property type="evidence" value="ECO:0007669"/>
    <property type="project" value="Ensembl"/>
</dbReference>
<dbReference type="FunFam" id="1.10.720.30:FF:000003">
    <property type="entry name" value="Mesencephalic astrocyte-derived neurotrophic factor"/>
    <property type="match status" value="1"/>
</dbReference>
<evidence type="ECO:0000313" key="9">
    <source>
        <dbReference type="Ensembl" id="ENSFALP00000009316.2"/>
    </source>
</evidence>
<reference evidence="9 10" key="1">
    <citation type="journal article" date="2012" name="Nature">
        <title>The genomic landscape of species divergence in Ficedula flycatchers.</title>
        <authorList>
            <person name="Ellegren H."/>
            <person name="Smeds L."/>
            <person name="Burri R."/>
            <person name="Olason P.I."/>
            <person name="Backstrom N."/>
            <person name="Kawakami T."/>
            <person name="Kunstner A."/>
            <person name="Makinen H."/>
            <person name="Nadachowska-Brzyska K."/>
            <person name="Qvarnstrom A."/>
            <person name="Uebbing S."/>
            <person name="Wolf J.B."/>
        </authorList>
    </citation>
    <scope>NUCLEOTIDE SEQUENCE [LARGE SCALE GENOMIC DNA]</scope>
</reference>
<dbReference type="Pfam" id="PF20145">
    <property type="entry name" value="ARMET_N"/>
    <property type="match status" value="1"/>
</dbReference>
<protein>
    <submittedName>
        <fullName evidence="9">Mesencephalic astrocyte derived neurotrophic factor</fullName>
    </submittedName>
</protein>
<dbReference type="GO" id="GO:0005788">
    <property type="term" value="C:endoplasmic reticulum lumen"/>
    <property type="evidence" value="ECO:0007669"/>
    <property type="project" value="Ensembl"/>
</dbReference>
<feature type="domain" description="ARMET C-terminal" evidence="7">
    <location>
        <begin position="148"/>
        <end position="189"/>
    </location>
</feature>
<dbReference type="GO" id="GO:0036500">
    <property type="term" value="P:ATF6-mediated unfolded protein response"/>
    <property type="evidence" value="ECO:0007669"/>
    <property type="project" value="Ensembl"/>
</dbReference>
<dbReference type="GO" id="GO:0002014">
    <property type="term" value="P:vasoconstriction of artery involved in ischemic response to lowering of systemic arterial blood pressure"/>
    <property type="evidence" value="ECO:0007669"/>
    <property type="project" value="Ensembl"/>
</dbReference>
<dbReference type="AlphaFoldDB" id="U3K2R2"/>
<feature type="transmembrane region" description="Helical" evidence="6">
    <location>
        <begin position="39"/>
        <end position="59"/>
    </location>
</feature>
<dbReference type="Gene3D" id="1.10.720.30">
    <property type="entry name" value="SAP domain"/>
    <property type="match status" value="1"/>
</dbReference>
<dbReference type="Gene3D" id="1.10.225.10">
    <property type="entry name" value="Saposin-like"/>
    <property type="match status" value="1"/>
</dbReference>
<dbReference type="GO" id="GO:0120146">
    <property type="term" value="F:sulfatide binding"/>
    <property type="evidence" value="ECO:0007669"/>
    <property type="project" value="Ensembl"/>
</dbReference>
<dbReference type="GO" id="GO:0071542">
    <property type="term" value="P:dopaminergic neuron differentiation"/>
    <property type="evidence" value="ECO:0007669"/>
    <property type="project" value="TreeGrafter"/>
</dbReference>
<feature type="domain" description="ARMET N-terminal" evidence="8">
    <location>
        <begin position="50"/>
        <end position="143"/>
    </location>
</feature>
<name>U3K2R2_FICAL</name>
<evidence type="ECO:0000256" key="4">
    <source>
        <dbReference type="ARBA" id="ARBA00022729"/>
    </source>
</evidence>
<dbReference type="InterPro" id="IPR045333">
    <property type="entry name" value="ARMET-like"/>
</dbReference>
<keyword evidence="6" id="KW-0812">Transmembrane</keyword>
<reference evidence="9" key="2">
    <citation type="submission" date="2025-08" db="UniProtKB">
        <authorList>
            <consortium name="Ensembl"/>
        </authorList>
    </citation>
    <scope>IDENTIFICATION</scope>
</reference>
<dbReference type="SUPFAM" id="SSF68906">
    <property type="entry name" value="SAP domain"/>
    <property type="match status" value="1"/>
</dbReference>
<keyword evidence="10" id="KW-1185">Reference proteome</keyword>
<evidence type="ECO:0000256" key="1">
    <source>
        <dbReference type="ARBA" id="ARBA00004613"/>
    </source>
</evidence>
<keyword evidence="5" id="KW-1015">Disulfide bond</keyword>
<dbReference type="Pfam" id="PF10208">
    <property type="entry name" value="ARMET_C"/>
    <property type="match status" value="1"/>
</dbReference>
<keyword evidence="6" id="KW-1133">Transmembrane helix</keyword>
<evidence type="ECO:0000259" key="8">
    <source>
        <dbReference type="Pfam" id="PF20145"/>
    </source>
</evidence>
<evidence type="ECO:0000256" key="6">
    <source>
        <dbReference type="SAM" id="Phobius"/>
    </source>
</evidence>
<dbReference type="GO" id="GO:0031175">
    <property type="term" value="P:neuron projection development"/>
    <property type="evidence" value="ECO:0007669"/>
    <property type="project" value="TreeGrafter"/>
</dbReference>
<dbReference type="HOGENOM" id="CLU_099080_1_0_1"/>
<dbReference type="Proteomes" id="UP000016665">
    <property type="component" value="Chromosome 12"/>
</dbReference>
<dbReference type="Ensembl" id="ENSFALT00000009355.2">
    <property type="protein sequence ID" value="ENSFALP00000009316.2"/>
    <property type="gene ID" value="ENSFALG00000008927.2"/>
</dbReference>
<dbReference type="InterPro" id="IPR036361">
    <property type="entry name" value="SAP_dom_sf"/>
</dbReference>
<dbReference type="PANTHER" id="PTHR12990">
    <property type="entry name" value="ARMET-LIKE PROTEIN"/>
    <property type="match status" value="1"/>
</dbReference>
<keyword evidence="4" id="KW-0732">Signal</keyword>
<accession>U3K2R2</accession>
<dbReference type="FunFam" id="1.10.225.10:FF:000003">
    <property type="entry name" value="Mesencephalic astrocyte-derived neurotrophic factor"/>
    <property type="match status" value="1"/>
</dbReference>
<evidence type="ECO:0000256" key="2">
    <source>
        <dbReference type="ARBA" id="ARBA00005617"/>
    </source>
</evidence>
<comment type="similarity">
    <text evidence="2">Belongs to the ARMET family.</text>
</comment>
<proteinExistence type="inferred from homology"/>
<dbReference type="InterPro" id="IPR019345">
    <property type="entry name" value="ARMET_C"/>
</dbReference>
<reference evidence="9" key="3">
    <citation type="submission" date="2025-09" db="UniProtKB">
        <authorList>
            <consortium name="Ensembl"/>
        </authorList>
    </citation>
    <scope>IDENTIFICATION</scope>
</reference>
<gene>
    <name evidence="9" type="primary">MANF</name>
</gene>
<dbReference type="eggNOG" id="KOG4154">
    <property type="taxonomic scope" value="Eukaryota"/>
</dbReference>
<evidence type="ECO:0000313" key="10">
    <source>
        <dbReference type="Proteomes" id="UP000016665"/>
    </source>
</evidence>
<keyword evidence="6" id="KW-0472">Membrane</keyword>
<dbReference type="PANTHER" id="PTHR12990:SF10">
    <property type="entry name" value="MESENCEPHALIC ASTROCYTE-DERIVED NEUROTROPHIC FACTOR"/>
    <property type="match status" value="1"/>
</dbReference>
<dbReference type="GeneTree" id="ENSGT00390000007160"/>
<dbReference type="InterPro" id="IPR045332">
    <property type="entry name" value="ARMET_N"/>
</dbReference>
<evidence type="ECO:0000256" key="5">
    <source>
        <dbReference type="ARBA" id="ARBA00023157"/>
    </source>
</evidence>
<evidence type="ECO:0000256" key="3">
    <source>
        <dbReference type="ARBA" id="ARBA00022525"/>
    </source>
</evidence>
<organism evidence="9 10">
    <name type="scientific">Ficedula albicollis</name>
    <name type="common">Collared flycatcher</name>
    <name type="synonym">Muscicapa albicollis</name>
    <dbReference type="NCBI Taxonomy" id="59894"/>
    <lineage>
        <taxon>Eukaryota</taxon>
        <taxon>Metazoa</taxon>
        <taxon>Chordata</taxon>
        <taxon>Craniata</taxon>
        <taxon>Vertebrata</taxon>
        <taxon>Euteleostomi</taxon>
        <taxon>Archelosauria</taxon>
        <taxon>Archosauria</taxon>
        <taxon>Dinosauria</taxon>
        <taxon>Saurischia</taxon>
        <taxon>Theropoda</taxon>
        <taxon>Coelurosauria</taxon>
        <taxon>Aves</taxon>
        <taxon>Neognathae</taxon>
        <taxon>Neoaves</taxon>
        <taxon>Telluraves</taxon>
        <taxon>Australaves</taxon>
        <taxon>Passeriformes</taxon>
        <taxon>Muscicapidae</taxon>
        <taxon>Ficedula</taxon>
    </lineage>
</organism>
<dbReference type="GO" id="GO:0005615">
    <property type="term" value="C:extracellular space"/>
    <property type="evidence" value="ECO:0007669"/>
    <property type="project" value="TreeGrafter"/>
</dbReference>